<sequence>MTLDGPQNMWWWWWWWTKMVWRGVLALGIYNTYGNGLRITDRIIPIGGPLKGTKANSKPNETKSKPNPPHKSSQRSSNQRPLVLNPQSRLLHRNTMPPPHAAPIHLISRLGDPIFAVFIGLGAAATRINREEKEMGRSTEETVQSGLRRVGLGGWRKEVGGGKN</sequence>
<comment type="caution">
    <text evidence="3">The sequence shown here is derived from an EMBL/GenBank/DDBJ whole genome shotgun (WGS) entry which is preliminary data.</text>
</comment>
<feature type="compositionally biased region" description="Polar residues" evidence="1">
    <location>
        <begin position="70"/>
        <end position="85"/>
    </location>
</feature>
<accession>A0ABR4C984</accession>
<keyword evidence="4" id="KW-1185">Reference proteome</keyword>
<feature type="transmembrane region" description="Helical" evidence="2">
    <location>
        <begin position="12"/>
        <end position="33"/>
    </location>
</feature>
<protein>
    <recommendedName>
        <fullName evidence="5">ATP synthase F0 subunit 8</fullName>
    </recommendedName>
</protein>
<feature type="region of interest" description="Disordered" evidence="1">
    <location>
        <begin position="132"/>
        <end position="164"/>
    </location>
</feature>
<dbReference type="EMBL" id="JAZHXI010000011">
    <property type="protein sequence ID" value="KAL2066476.1"/>
    <property type="molecule type" value="Genomic_DNA"/>
</dbReference>
<evidence type="ECO:0008006" key="5">
    <source>
        <dbReference type="Google" id="ProtNLM"/>
    </source>
</evidence>
<dbReference type="Proteomes" id="UP001595075">
    <property type="component" value="Unassembled WGS sequence"/>
</dbReference>
<feature type="compositionally biased region" description="Basic and acidic residues" evidence="1">
    <location>
        <begin position="155"/>
        <end position="164"/>
    </location>
</feature>
<gene>
    <name evidence="3" type="ORF">VTL71DRAFT_2547</name>
</gene>
<organism evidence="3 4">
    <name type="scientific">Oculimacula yallundae</name>
    <dbReference type="NCBI Taxonomy" id="86028"/>
    <lineage>
        <taxon>Eukaryota</taxon>
        <taxon>Fungi</taxon>
        <taxon>Dikarya</taxon>
        <taxon>Ascomycota</taxon>
        <taxon>Pezizomycotina</taxon>
        <taxon>Leotiomycetes</taxon>
        <taxon>Helotiales</taxon>
        <taxon>Ploettnerulaceae</taxon>
        <taxon>Oculimacula</taxon>
    </lineage>
</organism>
<dbReference type="Pfam" id="PF11654">
    <property type="entry name" value="NCE101"/>
    <property type="match status" value="1"/>
</dbReference>
<evidence type="ECO:0000313" key="3">
    <source>
        <dbReference type="EMBL" id="KAL2066476.1"/>
    </source>
</evidence>
<feature type="region of interest" description="Disordered" evidence="1">
    <location>
        <begin position="49"/>
        <end position="85"/>
    </location>
</feature>
<keyword evidence="2" id="KW-0812">Transmembrane</keyword>
<evidence type="ECO:0000256" key="1">
    <source>
        <dbReference type="SAM" id="MobiDB-lite"/>
    </source>
</evidence>
<keyword evidence="2" id="KW-0472">Membrane</keyword>
<evidence type="ECO:0000313" key="4">
    <source>
        <dbReference type="Proteomes" id="UP001595075"/>
    </source>
</evidence>
<reference evidence="3 4" key="1">
    <citation type="journal article" date="2024" name="Commun. Biol.">
        <title>Comparative genomic analysis of thermophilic fungi reveals convergent evolutionary adaptations and gene losses.</title>
        <authorList>
            <person name="Steindorff A.S."/>
            <person name="Aguilar-Pontes M.V."/>
            <person name="Robinson A.J."/>
            <person name="Andreopoulos B."/>
            <person name="LaButti K."/>
            <person name="Kuo A."/>
            <person name="Mondo S."/>
            <person name="Riley R."/>
            <person name="Otillar R."/>
            <person name="Haridas S."/>
            <person name="Lipzen A."/>
            <person name="Grimwood J."/>
            <person name="Schmutz J."/>
            <person name="Clum A."/>
            <person name="Reid I.D."/>
            <person name="Moisan M.C."/>
            <person name="Butler G."/>
            <person name="Nguyen T.T.M."/>
            <person name="Dewar K."/>
            <person name="Conant G."/>
            <person name="Drula E."/>
            <person name="Henrissat B."/>
            <person name="Hansel C."/>
            <person name="Singer S."/>
            <person name="Hutchinson M.I."/>
            <person name="de Vries R.P."/>
            <person name="Natvig D.O."/>
            <person name="Powell A.J."/>
            <person name="Tsang A."/>
            <person name="Grigoriev I.V."/>
        </authorList>
    </citation>
    <scope>NUCLEOTIDE SEQUENCE [LARGE SCALE GENOMIC DNA]</scope>
    <source>
        <strain evidence="3 4">CBS 494.80</strain>
    </source>
</reference>
<proteinExistence type="predicted"/>
<evidence type="ECO:0000256" key="2">
    <source>
        <dbReference type="SAM" id="Phobius"/>
    </source>
</evidence>
<name>A0ABR4C984_9HELO</name>
<keyword evidence="2" id="KW-1133">Transmembrane helix</keyword>
<dbReference type="InterPro" id="IPR024242">
    <property type="entry name" value="NCE101"/>
</dbReference>